<accession>A0A0F9NFF6</accession>
<proteinExistence type="predicted"/>
<dbReference type="AlphaFoldDB" id="A0A0F9NFF6"/>
<organism evidence="1">
    <name type="scientific">marine sediment metagenome</name>
    <dbReference type="NCBI Taxonomy" id="412755"/>
    <lineage>
        <taxon>unclassified sequences</taxon>
        <taxon>metagenomes</taxon>
        <taxon>ecological metagenomes</taxon>
    </lineage>
</organism>
<protein>
    <submittedName>
        <fullName evidence="1">Uncharacterized protein</fullName>
    </submittedName>
</protein>
<name>A0A0F9NFF6_9ZZZZ</name>
<comment type="caution">
    <text evidence="1">The sequence shown here is derived from an EMBL/GenBank/DDBJ whole genome shotgun (WGS) entry which is preliminary data.</text>
</comment>
<dbReference type="EMBL" id="LAZR01007099">
    <property type="protein sequence ID" value="KKM87445.1"/>
    <property type="molecule type" value="Genomic_DNA"/>
</dbReference>
<gene>
    <name evidence="1" type="ORF">LCGC14_1268700</name>
</gene>
<sequence>MAKHRIVEYRDGNGILVYQPQHRWFWIWWTYLETIDIYCTGRPVEFRSYANAKKMLDYTAKMERSRERHSVRM</sequence>
<evidence type="ECO:0000313" key="1">
    <source>
        <dbReference type="EMBL" id="KKM87445.1"/>
    </source>
</evidence>
<reference evidence="1" key="1">
    <citation type="journal article" date="2015" name="Nature">
        <title>Complex archaea that bridge the gap between prokaryotes and eukaryotes.</title>
        <authorList>
            <person name="Spang A."/>
            <person name="Saw J.H."/>
            <person name="Jorgensen S.L."/>
            <person name="Zaremba-Niedzwiedzka K."/>
            <person name="Martijn J."/>
            <person name="Lind A.E."/>
            <person name="van Eijk R."/>
            <person name="Schleper C."/>
            <person name="Guy L."/>
            <person name="Ettema T.J."/>
        </authorList>
    </citation>
    <scope>NUCLEOTIDE SEQUENCE</scope>
</reference>